<dbReference type="Proteomes" id="UP001549799">
    <property type="component" value="Unassembled WGS sequence"/>
</dbReference>
<reference evidence="3 4" key="1">
    <citation type="submission" date="2024-07" db="EMBL/GenBank/DDBJ databases">
        <title>The genome sequence of type strain Sediminicola arcticus GDMCC 1.2805.</title>
        <authorList>
            <person name="Liu Y."/>
        </authorList>
    </citation>
    <scope>NUCLEOTIDE SEQUENCE [LARGE SCALE GENOMIC DNA]</scope>
    <source>
        <strain evidence="3 4">GDMCC 1.2805</strain>
    </source>
</reference>
<protein>
    <submittedName>
        <fullName evidence="3">DUF4174 domain-containing protein</fullName>
    </submittedName>
</protein>
<comment type="caution">
    <text evidence="3">The sequence shown here is derived from an EMBL/GenBank/DDBJ whole genome shotgun (WGS) entry which is preliminary data.</text>
</comment>
<organism evidence="3 4">
    <name type="scientific">Sediminicola arcticus</name>
    <dbReference type="NCBI Taxonomy" id="1574308"/>
    <lineage>
        <taxon>Bacteria</taxon>
        <taxon>Pseudomonadati</taxon>
        <taxon>Bacteroidota</taxon>
        <taxon>Flavobacteriia</taxon>
        <taxon>Flavobacteriales</taxon>
        <taxon>Flavobacteriaceae</taxon>
        <taxon>Sediminicola</taxon>
    </lineage>
</organism>
<keyword evidence="4" id="KW-1185">Reference proteome</keyword>
<evidence type="ECO:0000259" key="2">
    <source>
        <dbReference type="Pfam" id="PF13778"/>
    </source>
</evidence>
<keyword evidence="1" id="KW-0732">Signal</keyword>
<evidence type="ECO:0000313" key="3">
    <source>
        <dbReference type="EMBL" id="MET6989484.1"/>
    </source>
</evidence>
<dbReference type="EMBL" id="JBEXAE010000001">
    <property type="protein sequence ID" value="MET6989484.1"/>
    <property type="molecule type" value="Genomic_DNA"/>
</dbReference>
<dbReference type="InterPro" id="IPR025232">
    <property type="entry name" value="DUF4174"/>
</dbReference>
<evidence type="ECO:0000256" key="1">
    <source>
        <dbReference type="ARBA" id="ARBA00022729"/>
    </source>
</evidence>
<name>A0ABV2SQQ0_9FLAO</name>
<sequence>MITNTKKLTDPYSKSSAIVLFTLMVMGLPLLQAQEPSSFKWKNRLLLILVKTLSEDVYIQQMAELNAHKKGLNDRKLMVYQIQPNRYTIGLSDHNWQQSRQLYERNKKTKTPYEIILVGLDGGNKLRKTTFLSCQELFDAIDAMPMRR</sequence>
<evidence type="ECO:0000313" key="4">
    <source>
        <dbReference type="Proteomes" id="UP001549799"/>
    </source>
</evidence>
<gene>
    <name evidence="3" type="ORF">ABXZ36_02350</name>
</gene>
<dbReference type="Pfam" id="PF13778">
    <property type="entry name" value="DUF4174"/>
    <property type="match status" value="1"/>
</dbReference>
<feature type="domain" description="DUF4174" evidence="2">
    <location>
        <begin position="37"/>
        <end position="148"/>
    </location>
</feature>
<proteinExistence type="predicted"/>
<accession>A0ABV2SQQ0</accession>
<dbReference type="RefSeq" id="WP_354613857.1">
    <property type="nucleotide sequence ID" value="NZ_JBEXAE010000001.1"/>
</dbReference>